<dbReference type="Proteomes" id="UP001239680">
    <property type="component" value="Unassembled WGS sequence"/>
</dbReference>
<dbReference type="RefSeq" id="WP_306681370.1">
    <property type="nucleotide sequence ID" value="NZ_JAVDBT010000015.1"/>
</dbReference>
<dbReference type="EMBL" id="JAVDBT010000015">
    <property type="protein sequence ID" value="MDQ2067662.1"/>
    <property type="molecule type" value="Genomic_DNA"/>
</dbReference>
<evidence type="ECO:0000259" key="7">
    <source>
        <dbReference type="Pfam" id="PF25973"/>
    </source>
</evidence>
<evidence type="ECO:0000256" key="4">
    <source>
        <dbReference type="SAM" id="Coils"/>
    </source>
</evidence>
<dbReference type="PANTHER" id="PTHR32347">
    <property type="entry name" value="EFFLUX SYSTEM COMPONENT YKNX-RELATED"/>
    <property type="match status" value="1"/>
</dbReference>
<proteinExistence type="inferred from homology"/>
<keyword evidence="9" id="KW-1185">Reference proteome</keyword>
<evidence type="ECO:0000313" key="9">
    <source>
        <dbReference type="Proteomes" id="UP001239680"/>
    </source>
</evidence>
<feature type="transmembrane region" description="Helical" evidence="5">
    <location>
        <begin position="24"/>
        <end position="41"/>
    </location>
</feature>
<keyword evidence="5" id="KW-0472">Membrane</keyword>
<dbReference type="Pfam" id="PF25973">
    <property type="entry name" value="BSH_CzcB"/>
    <property type="match status" value="1"/>
</dbReference>
<evidence type="ECO:0000256" key="2">
    <source>
        <dbReference type="ARBA" id="ARBA00009477"/>
    </source>
</evidence>
<dbReference type="Gene3D" id="2.40.30.170">
    <property type="match status" value="1"/>
</dbReference>
<comment type="caution">
    <text evidence="8">The sequence shown here is derived from an EMBL/GenBank/DDBJ whole genome shotgun (WGS) entry which is preliminary data.</text>
</comment>
<name>A0ABU0W0X1_9RHOB</name>
<organism evidence="8 9">
    <name type="scientific">Pseudogemmobacter lacusdianii</name>
    <dbReference type="NCBI Taxonomy" id="3069608"/>
    <lineage>
        <taxon>Bacteria</taxon>
        <taxon>Pseudomonadati</taxon>
        <taxon>Pseudomonadota</taxon>
        <taxon>Alphaproteobacteria</taxon>
        <taxon>Rhodobacterales</taxon>
        <taxon>Paracoccaceae</taxon>
        <taxon>Pseudogemmobacter</taxon>
    </lineage>
</organism>
<protein>
    <submittedName>
        <fullName evidence="8">Efflux RND transporter periplasmic adaptor subunit</fullName>
    </submittedName>
</protein>
<keyword evidence="5" id="KW-0812">Transmembrane</keyword>
<feature type="domain" description="CusB-like beta-barrel" evidence="6">
    <location>
        <begin position="242"/>
        <end position="316"/>
    </location>
</feature>
<dbReference type="Gene3D" id="2.40.50.100">
    <property type="match status" value="1"/>
</dbReference>
<dbReference type="PANTHER" id="PTHR32347:SF14">
    <property type="entry name" value="EFFLUX SYSTEM COMPONENT YKNX-RELATED"/>
    <property type="match status" value="1"/>
</dbReference>
<keyword evidence="5" id="KW-1133">Transmembrane helix</keyword>
<evidence type="ECO:0000256" key="1">
    <source>
        <dbReference type="ARBA" id="ARBA00004196"/>
    </source>
</evidence>
<evidence type="ECO:0000259" key="6">
    <source>
        <dbReference type="Pfam" id="PF25954"/>
    </source>
</evidence>
<keyword evidence="3 4" id="KW-0175">Coiled coil</keyword>
<dbReference type="InterPro" id="IPR050465">
    <property type="entry name" value="UPF0194_transport"/>
</dbReference>
<sequence length="412" mass="42985">MPKSDSRPDLTQVLQASRAPRRRWPWAIALLAVALTSWLWLRPEAAPTTLRYDTTPVTRGDLTVTVIATGTVQPTTRVDISSELSGTLAAVMVDYNDEVSEGQILARLDSTNLQSRLTTAEAQLAAAAGRLIQAEASATEAAETWASTAALDQRGLAVRSTVIAAKAANDRAAASVAIAKADLQLAEASLEEAKTDLAKADIRSPISGIVLNRAAEKGMIVAATLNAPVLFTLAEDLSRMQLQVDIDEADIGRVAVGNAANFSVDAYPGRSFPAQITQLRYAPEETDGVVTYKAVLTVQNDDLLLRPGMTATATITVAREPGVLLVPMAALRYAPPISDGAGRSGGGLLGLIMPSGRGSSRGKADGSSIYVLRAGAPEKITITAGASDGKMIAVSAATLAEGDQVITGQSDR</sequence>
<comment type="subcellular location">
    <subcellularLocation>
        <location evidence="1">Cell envelope</location>
    </subcellularLocation>
</comment>
<dbReference type="InterPro" id="IPR006143">
    <property type="entry name" value="RND_pump_MFP"/>
</dbReference>
<evidence type="ECO:0000256" key="3">
    <source>
        <dbReference type="ARBA" id="ARBA00023054"/>
    </source>
</evidence>
<evidence type="ECO:0000313" key="8">
    <source>
        <dbReference type="EMBL" id="MDQ2067662.1"/>
    </source>
</evidence>
<dbReference type="InterPro" id="IPR058647">
    <property type="entry name" value="BSH_CzcB-like"/>
</dbReference>
<accession>A0ABU0W0X1</accession>
<dbReference type="InterPro" id="IPR058792">
    <property type="entry name" value="Beta-barrel_RND_2"/>
</dbReference>
<feature type="coiled-coil region" evidence="4">
    <location>
        <begin position="176"/>
        <end position="203"/>
    </location>
</feature>
<gene>
    <name evidence="8" type="ORF">Q9295_14895</name>
</gene>
<dbReference type="NCBIfam" id="TIGR01730">
    <property type="entry name" value="RND_mfp"/>
    <property type="match status" value="1"/>
</dbReference>
<feature type="domain" description="CzcB-like barrel-sandwich hybrid" evidence="7">
    <location>
        <begin position="78"/>
        <end position="226"/>
    </location>
</feature>
<dbReference type="Gene3D" id="2.40.420.20">
    <property type="match status" value="1"/>
</dbReference>
<comment type="similarity">
    <text evidence="2">Belongs to the membrane fusion protein (MFP) (TC 8.A.1) family.</text>
</comment>
<evidence type="ECO:0000256" key="5">
    <source>
        <dbReference type="SAM" id="Phobius"/>
    </source>
</evidence>
<reference evidence="8 9" key="1">
    <citation type="submission" date="2023-08" db="EMBL/GenBank/DDBJ databases">
        <title>Characterization of two Paracoccaceae strains isolated from Phycosphere and proposal of Xinfangfangia lacusdiani sp. nov.</title>
        <authorList>
            <person name="Deng Y."/>
            <person name="Zhang Y.Q."/>
        </authorList>
    </citation>
    <scope>NUCLEOTIDE SEQUENCE [LARGE SCALE GENOMIC DNA]</scope>
    <source>
        <strain evidence="8 9">CPCC 101601</strain>
    </source>
</reference>
<dbReference type="Pfam" id="PF25954">
    <property type="entry name" value="Beta-barrel_RND_2"/>
    <property type="match status" value="1"/>
</dbReference>
<dbReference type="SUPFAM" id="SSF111369">
    <property type="entry name" value="HlyD-like secretion proteins"/>
    <property type="match status" value="1"/>
</dbReference>